<keyword evidence="2" id="KW-1185">Reference proteome</keyword>
<dbReference type="KEGG" id="qsa:O6P43_005896"/>
<dbReference type="Gene3D" id="3.40.50.150">
    <property type="entry name" value="Vaccinia Virus protein VP39"/>
    <property type="match status" value="1"/>
</dbReference>
<sequence>MEIELEAEVLEEEEMEIGHEGVFIAKEVLYLRAASGTTVSHVSDIVGQIGLLEQDSSIECILLPESWRPFCYFSQGKLHRLHCTSSGIFSE</sequence>
<protein>
    <submittedName>
        <fullName evidence="1">Uncharacterized protein</fullName>
    </submittedName>
</protein>
<dbReference type="InterPro" id="IPR000692">
    <property type="entry name" value="Fibrillarin"/>
</dbReference>
<accession>A0AAD7Q726</accession>
<dbReference type="GO" id="GO:0003723">
    <property type="term" value="F:RNA binding"/>
    <property type="evidence" value="ECO:0007669"/>
    <property type="project" value="InterPro"/>
</dbReference>
<comment type="caution">
    <text evidence="1">The sequence shown here is derived from an EMBL/GenBank/DDBJ whole genome shotgun (WGS) entry which is preliminary data.</text>
</comment>
<dbReference type="EMBL" id="JARAOO010000003">
    <property type="protein sequence ID" value="KAJ7976070.1"/>
    <property type="molecule type" value="Genomic_DNA"/>
</dbReference>
<dbReference type="Pfam" id="PF01269">
    <property type="entry name" value="Fibrillarin"/>
    <property type="match status" value="1"/>
</dbReference>
<name>A0AAD7Q726_QUISA</name>
<dbReference type="AlphaFoldDB" id="A0AAD7Q726"/>
<evidence type="ECO:0000313" key="2">
    <source>
        <dbReference type="Proteomes" id="UP001163823"/>
    </source>
</evidence>
<reference evidence="1" key="1">
    <citation type="journal article" date="2023" name="Science">
        <title>Elucidation of the pathway for biosynthesis of saponin adjuvants from the soapbark tree.</title>
        <authorList>
            <person name="Reed J."/>
            <person name="Orme A."/>
            <person name="El-Demerdash A."/>
            <person name="Owen C."/>
            <person name="Martin L.B.B."/>
            <person name="Misra R.C."/>
            <person name="Kikuchi S."/>
            <person name="Rejzek M."/>
            <person name="Martin A.C."/>
            <person name="Harkess A."/>
            <person name="Leebens-Mack J."/>
            <person name="Louveau T."/>
            <person name="Stephenson M.J."/>
            <person name="Osbourn A."/>
        </authorList>
    </citation>
    <scope>NUCLEOTIDE SEQUENCE</scope>
    <source>
        <strain evidence="1">S10</strain>
    </source>
</reference>
<evidence type="ECO:0000313" key="1">
    <source>
        <dbReference type="EMBL" id="KAJ7976070.1"/>
    </source>
</evidence>
<proteinExistence type="predicted"/>
<dbReference type="GO" id="GO:0008168">
    <property type="term" value="F:methyltransferase activity"/>
    <property type="evidence" value="ECO:0007669"/>
    <property type="project" value="InterPro"/>
</dbReference>
<dbReference type="Proteomes" id="UP001163823">
    <property type="component" value="Chromosome 3"/>
</dbReference>
<gene>
    <name evidence="1" type="ORF">O6P43_005896</name>
</gene>
<organism evidence="1 2">
    <name type="scientific">Quillaja saponaria</name>
    <name type="common">Soap bark tree</name>
    <dbReference type="NCBI Taxonomy" id="32244"/>
    <lineage>
        <taxon>Eukaryota</taxon>
        <taxon>Viridiplantae</taxon>
        <taxon>Streptophyta</taxon>
        <taxon>Embryophyta</taxon>
        <taxon>Tracheophyta</taxon>
        <taxon>Spermatophyta</taxon>
        <taxon>Magnoliopsida</taxon>
        <taxon>eudicotyledons</taxon>
        <taxon>Gunneridae</taxon>
        <taxon>Pentapetalae</taxon>
        <taxon>rosids</taxon>
        <taxon>fabids</taxon>
        <taxon>Fabales</taxon>
        <taxon>Quillajaceae</taxon>
        <taxon>Quillaja</taxon>
    </lineage>
</organism>
<dbReference type="GO" id="GO:0006364">
    <property type="term" value="P:rRNA processing"/>
    <property type="evidence" value="ECO:0007669"/>
    <property type="project" value="InterPro"/>
</dbReference>
<dbReference type="InterPro" id="IPR029063">
    <property type="entry name" value="SAM-dependent_MTases_sf"/>
</dbReference>